<feature type="region of interest" description="Disordered" evidence="1">
    <location>
        <begin position="1"/>
        <end position="57"/>
    </location>
</feature>
<gene>
    <name evidence="2" type="ORF">U729_2386</name>
</gene>
<dbReference type="EMBL" id="CP006905">
    <property type="protein sequence ID" value="AIY83060.1"/>
    <property type="molecule type" value="Genomic_DNA"/>
</dbReference>
<dbReference type="HOGENOM" id="CLU_209619_0_0_9"/>
<organism evidence="2 3">
    <name type="scientific">Clostridium baratii str. Sullivan</name>
    <dbReference type="NCBI Taxonomy" id="1415775"/>
    <lineage>
        <taxon>Bacteria</taxon>
        <taxon>Bacillati</taxon>
        <taxon>Bacillota</taxon>
        <taxon>Clostridia</taxon>
        <taxon>Eubacteriales</taxon>
        <taxon>Clostridiaceae</taxon>
        <taxon>Clostridium</taxon>
    </lineage>
</organism>
<dbReference type="OrthoDB" id="1936364at2"/>
<keyword evidence="3" id="KW-1185">Reference proteome</keyword>
<accession>A0A0A7FVT9</accession>
<sequence length="57" mass="6478">MIDKRDVVDNNEVEGAYEKDVNNINKNVNPTDPCDPSSPDYPWVPCGLNKDNKKEDK</sequence>
<evidence type="ECO:0000313" key="3">
    <source>
        <dbReference type="Proteomes" id="UP000030635"/>
    </source>
</evidence>
<dbReference type="Proteomes" id="UP000030635">
    <property type="component" value="Chromosome"/>
</dbReference>
<proteinExistence type="predicted"/>
<dbReference type="RefSeq" id="WP_155500218.1">
    <property type="nucleotide sequence ID" value="NZ_CP006905.1"/>
</dbReference>
<dbReference type="KEGG" id="cbv:U729_2386"/>
<reference evidence="2 3" key="1">
    <citation type="journal article" date="2015" name="Infect. Genet. Evol.">
        <title>Genomic sequences of six botulinum neurotoxin-producing strains representing three clostridial species illustrate the mobility and diversity of botulinum neurotoxin genes.</title>
        <authorList>
            <person name="Smith T.J."/>
            <person name="Hill K.K."/>
            <person name="Xie G."/>
            <person name="Foley B.T."/>
            <person name="Williamson C.H."/>
            <person name="Foster J.T."/>
            <person name="Johnson S.L."/>
            <person name="Chertkov O."/>
            <person name="Teshima H."/>
            <person name="Gibbons H.S."/>
            <person name="Johnsky L.A."/>
            <person name="Karavis M.A."/>
            <person name="Smith L.A."/>
        </authorList>
    </citation>
    <scope>NUCLEOTIDE SEQUENCE [LARGE SCALE GENOMIC DNA]</scope>
    <source>
        <strain evidence="2">Sullivan</strain>
    </source>
</reference>
<name>A0A0A7FVT9_9CLOT</name>
<evidence type="ECO:0000313" key="2">
    <source>
        <dbReference type="EMBL" id="AIY83060.1"/>
    </source>
</evidence>
<dbReference type="AlphaFoldDB" id="A0A0A7FVT9"/>
<protein>
    <submittedName>
        <fullName evidence="2">Uncharacterized protein</fullName>
    </submittedName>
</protein>
<evidence type="ECO:0000256" key="1">
    <source>
        <dbReference type="SAM" id="MobiDB-lite"/>
    </source>
</evidence>